<keyword evidence="7" id="KW-0902">Two-component regulatory system</keyword>
<comment type="similarity">
    <text evidence="2">In the N-terminal section; belongs to the phytochrome family.</text>
</comment>
<feature type="domain" description="Phytochrome chromophore attachment site" evidence="9">
    <location>
        <begin position="794"/>
        <end position="848"/>
    </location>
</feature>
<dbReference type="GO" id="GO:0000155">
    <property type="term" value="F:phosphorelay sensor kinase activity"/>
    <property type="evidence" value="ECO:0007669"/>
    <property type="project" value="InterPro"/>
</dbReference>
<evidence type="ECO:0000256" key="8">
    <source>
        <dbReference type="ARBA" id="ARBA00074306"/>
    </source>
</evidence>
<evidence type="ECO:0000256" key="6">
    <source>
        <dbReference type="ARBA" id="ARBA00022777"/>
    </source>
</evidence>
<dbReference type="GO" id="GO:0006355">
    <property type="term" value="P:regulation of DNA-templated transcription"/>
    <property type="evidence" value="ECO:0007669"/>
    <property type="project" value="InterPro"/>
</dbReference>
<dbReference type="Gene3D" id="1.10.287.130">
    <property type="match status" value="1"/>
</dbReference>
<evidence type="ECO:0000256" key="7">
    <source>
        <dbReference type="ARBA" id="ARBA00023012"/>
    </source>
</evidence>
<dbReference type="InterPro" id="IPR036097">
    <property type="entry name" value="HisK_dim/P_sf"/>
</dbReference>
<dbReference type="Pfam" id="PF00512">
    <property type="entry name" value="HisKA"/>
    <property type="match status" value="1"/>
</dbReference>
<dbReference type="Pfam" id="PF13185">
    <property type="entry name" value="GAF_2"/>
    <property type="match status" value="5"/>
</dbReference>
<dbReference type="InterPro" id="IPR003661">
    <property type="entry name" value="HisK_dim/P_dom"/>
</dbReference>
<dbReference type="InterPro" id="IPR013767">
    <property type="entry name" value="PAS_fold"/>
</dbReference>
<keyword evidence="4" id="KW-0597">Phosphoprotein</keyword>
<dbReference type="Pfam" id="PF00989">
    <property type="entry name" value="PAS"/>
    <property type="match status" value="1"/>
</dbReference>
<dbReference type="InterPro" id="IPR036890">
    <property type="entry name" value="HATPase_C_sf"/>
</dbReference>
<dbReference type="SUPFAM" id="SSF47384">
    <property type="entry name" value="Homodimeric domain of signal transducing histidine kinase"/>
    <property type="match status" value="1"/>
</dbReference>
<dbReference type="CDD" id="cd00082">
    <property type="entry name" value="HisKA"/>
    <property type="match status" value="1"/>
</dbReference>
<gene>
    <name evidence="12" type="ORF">CUN49_04940</name>
</gene>
<dbReference type="SUPFAM" id="SSF55874">
    <property type="entry name" value="ATPase domain of HSP90 chaperone/DNA topoisomerase II/histidine kinase"/>
    <property type="match status" value="1"/>
</dbReference>
<dbReference type="InterPro" id="IPR003594">
    <property type="entry name" value="HATPase_dom"/>
</dbReference>
<dbReference type="InterPro" id="IPR003018">
    <property type="entry name" value="GAF"/>
</dbReference>
<dbReference type="CDD" id="cd16922">
    <property type="entry name" value="HATPase_EvgS-ArcB-TorS-like"/>
    <property type="match status" value="1"/>
</dbReference>
<feature type="non-terminal residue" evidence="12">
    <location>
        <position position="1"/>
    </location>
</feature>
<evidence type="ECO:0000313" key="13">
    <source>
        <dbReference type="Proteomes" id="UP000229681"/>
    </source>
</evidence>
<reference evidence="12 13" key="1">
    <citation type="submission" date="2017-11" db="EMBL/GenBank/DDBJ databases">
        <title>Evolution of Phototrophy in the Chloroflexi Phylum Driven by Horizontal Gene Transfer.</title>
        <authorList>
            <person name="Ward L.M."/>
            <person name="Hemp J."/>
            <person name="Shih P.M."/>
            <person name="Mcglynn S.E."/>
            <person name="Fischer W."/>
        </authorList>
    </citation>
    <scope>NUCLEOTIDE SEQUENCE [LARGE SCALE GENOMIC DNA]</scope>
    <source>
        <strain evidence="12">JP3_13</strain>
    </source>
</reference>
<dbReference type="SUPFAM" id="SSF55785">
    <property type="entry name" value="PYP-like sensor domain (PAS domain)"/>
    <property type="match status" value="1"/>
</dbReference>
<dbReference type="InterPro" id="IPR035965">
    <property type="entry name" value="PAS-like_dom_sf"/>
</dbReference>
<comment type="caution">
    <text evidence="12">The sequence shown here is derived from an EMBL/GenBank/DDBJ whole genome shotgun (WGS) entry which is preliminary data.</text>
</comment>
<dbReference type="InterPro" id="IPR004358">
    <property type="entry name" value="Sig_transdc_His_kin-like_C"/>
</dbReference>
<dbReference type="PROSITE" id="PS50109">
    <property type="entry name" value="HIS_KIN"/>
    <property type="match status" value="1"/>
</dbReference>
<organism evidence="12 13">
    <name type="scientific">Candidatus Thermofonsia Clade 1 bacterium</name>
    <dbReference type="NCBI Taxonomy" id="2364210"/>
    <lineage>
        <taxon>Bacteria</taxon>
        <taxon>Bacillati</taxon>
        <taxon>Chloroflexota</taxon>
        <taxon>Candidatus Thermofontia</taxon>
        <taxon>Candidatus Thermofonsia Clade 1</taxon>
    </lineage>
</organism>
<dbReference type="PANTHER" id="PTHR43047">
    <property type="entry name" value="TWO-COMPONENT HISTIDINE PROTEIN KINASE"/>
    <property type="match status" value="1"/>
</dbReference>
<dbReference type="EMBL" id="PGTM01000047">
    <property type="protein sequence ID" value="PJF36519.1"/>
    <property type="molecule type" value="Genomic_DNA"/>
</dbReference>
<keyword evidence="6" id="KW-0418">Kinase</keyword>
<feature type="domain" description="Histidine kinase" evidence="10">
    <location>
        <begin position="1146"/>
        <end position="1368"/>
    </location>
</feature>
<dbReference type="FunFam" id="3.30.565.10:FF:000010">
    <property type="entry name" value="Sensor histidine kinase RcsC"/>
    <property type="match status" value="1"/>
</dbReference>
<accession>A0A2M8PG37</accession>
<dbReference type="PROSITE" id="PS50113">
    <property type="entry name" value="PAC"/>
    <property type="match status" value="1"/>
</dbReference>
<dbReference type="Gene3D" id="3.30.450.40">
    <property type="match status" value="6"/>
</dbReference>
<dbReference type="InterPro" id="IPR016132">
    <property type="entry name" value="Phyto_chromo_attachment"/>
</dbReference>
<dbReference type="Proteomes" id="UP000229681">
    <property type="component" value="Unassembled WGS sequence"/>
</dbReference>
<evidence type="ECO:0000256" key="3">
    <source>
        <dbReference type="ARBA" id="ARBA00012438"/>
    </source>
</evidence>
<dbReference type="InterPro" id="IPR005467">
    <property type="entry name" value="His_kinase_dom"/>
</dbReference>
<evidence type="ECO:0000313" key="12">
    <source>
        <dbReference type="EMBL" id="PJF36519.1"/>
    </source>
</evidence>
<name>A0A2M8PG37_9CHLR</name>
<dbReference type="SMART" id="SM00387">
    <property type="entry name" value="HATPase_c"/>
    <property type="match status" value="1"/>
</dbReference>
<protein>
    <recommendedName>
        <fullName evidence="8">Circadian input-output histidine kinase CikA</fullName>
        <ecNumber evidence="3">2.7.13.3</ecNumber>
    </recommendedName>
</protein>
<proteinExistence type="inferred from homology"/>
<dbReference type="PROSITE" id="PS50046">
    <property type="entry name" value="PHYTOCHROME_2"/>
    <property type="match status" value="1"/>
</dbReference>
<dbReference type="InterPro" id="IPR000700">
    <property type="entry name" value="PAS-assoc_C"/>
</dbReference>
<evidence type="ECO:0000259" key="10">
    <source>
        <dbReference type="PROSITE" id="PS50109"/>
    </source>
</evidence>
<dbReference type="SUPFAM" id="SSF55781">
    <property type="entry name" value="GAF domain-like"/>
    <property type="match status" value="6"/>
</dbReference>
<dbReference type="EC" id="2.7.13.3" evidence="3"/>
<evidence type="ECO:0000256" key="2">
    <source>
        <dbReference type="ARBA" id="ARBA00006402"/>
    </source>
</evidence>
<dbReference type="SMART" id="SM00388">
    <property type="entry name" value="HisKA"/>
    <property type="match status" value="1"/>
</dbReference>
<evidence type="ECO:0000259" key="9">
    <source>
        <dbReference type="PROSITE" id="PS50046"/>
    </source>
</evidence>
<dbReference type="InterPro" id="IPR029016">
    <property type="entry name" value="GAF-like_dom_sf"/>
</dbReference>
<evidence type="ECO:0000256" key="1">
    <source>
        <dbReference type="ARBA" id="ARBA00000085"/>
    </source>
</evidence>
<dbReference type="Gene3D" id="3.30.450.20">
    <property type="entry name" value="PAS domain"/>
    <property type="match status" value="1"/>
</dbReference>
<sequence>SVRLTLTGVVADRIAAHFPKHSPLQSLSEVSLESSHNAITEVLRGGQMVVVNEPQQHSALKRLDAELAEAFGKHIVVPIKTGNRTDAVLLLGRSLVQPDIDERDRQLSLTLASQIAVALENRRLFNAVQDERESLQQILNTLPTGVIVMDAFTRQPVLTNQRARELLGLDSLQPFEVIHTTTGLAFTQEEQPIFRALDNQEPVRAEDMTLIDSHGNRTDLLVDAVPILRGGEVVGAVAVYQDVTELRELEAVLQESLRETTSLYEVSRRVANENEIYGILNVIGRHIVEEFAATHFYVIFYRNDQFGPIYTAWRSPDGVTVDLADDSTVPLPRALLTREAFVDTNIHENPTFSNDPQIQALGIVSLGVFPMRARNQITGWLCVGYDTYHPFSSEERRAFSNLTDQAAAACETARLAEETAQALQTTTLLFEASLHIRQADSIEATVAALRDELIKLAPSRIDVLLLRMRESEQRIDWVLAWRADDPSSQAVQVDTPLMQGDWDLLDLPPYFIEDVQDADPNLLDRIQPLLYLGAFSAQAAVPMSVKGQVRGRVIITYDEPHRFTHTEQQLLVTLADQAAISIDNFVLVQQTQDSLEETAVLYQTTRAIANAATARDELSAIVNYAIPPLVNRLLLLRLTSGDWEDRNAAVEVVASWQRDEDGYDLTGIRLTSEQFPLWDIIKRPEPTWIEDIHAPHAYMDAFSLDVEAIELLFGARAIVAFPLFGANRTPLGALLISADSTWRLNEREMRVFSSISDLIGIGMERRNLLEQATRRARQLALSAEIAQTAASTLHLSELFDLIVNQIKDRFGYDHVQIFRIDPDGKFARVVSSTGEAGKRLLARGHGLPVGSRSVIGQVTATGLPQIVGDTADPRAIHKPNPDLPDTRAEMALPLIARDVILGALDVQSNTPGAFTQDDVAILSTLAGQIAIAIDNAELFASSVRRAEELRFLFDATRAATAAFSETEGQAERLREIAELMRDKLNALAAAILIFDDSGTRLVPYGSVESGKTLIIPPHYEFAQPFFKEFAQAHEPLLIDDLAAAQETARSTGALSLARSVQALRSFLPEQGSLLLVPLYAGENFIGALGAVRDVTNGFTDDGLRLMQTLGSSLSATIQNARLLREVRAANMRLMELDRLKSQFLANMSHELRTPLNSIIGFSRVILKGIDGPLTELQQQDLTTIYESGKHLLGLVNDILDQAKIEADRMEFAIAPFAMQEVVKGVASTAVGLLKDKPVRLYQEIEPDLPNVLGDEFRTRQALLNLVSNAAKFTHQGSITIACFRTELDGVPMVQVSVTDTGIGIPRDKLDIIFEPFQQVDNNAARQYEGTGLGLPISRKLIEKQGGRMWVESEVGVGSTFSFVLPIAGVAQGEQPSSEASAEMGD</sequence>
<dbReference type="PRINTS" id="PR00344">
    <property type="entry name" value="BCTRLSENSOR"/>
</dbReference>
<dbReference type="Pfam" id="PF02518">
    <property type="entry name" value="HATPase_c"/>
    <property type="match status" value="1"/>
</dbReference>
<keyword evidence="5" id="KW-0808">Transferase</keyword>
<evidence type="ECO:0000259" key="11">
    <source>
        <dbReference type="PROSITE" id="PS50113"/>
    </source>
</evidence>
<dbReference type="PANTHER" id="PTHR43047:SF78">
    <property type="entry name" value="SENSORY_REGULATORY PROTEIN RPFC"/>
    <property type="match status" value="1"/>
</dbReference>
<dbReference type="SMART" id="SM00065">
    <property type="entry name" value="GAF"/>
    <property type="match status" value="6"/>
</dbReference>
<evidence type="ECO:0000256" key="4">
    <source>
        <dbReference type="ARBA" id="ARBA00022553"/>
    </source>
</evidence>
<evidence type="ECO:0000256" key="5">
    <source>
        <dbReference type="ARBA" id="ARBA00022679"/>
    </source>
</evidence>
<comment type="catalytic activity">
    <reaction evidence="1">
        <text>ATP + protein L-histidine = ADP + protein N-phospho-L-histidine.</text>
        <dbReference type="EC" id="2.7.13.3"/>
    </reaction>
</comment>
<feature type="domain" description="PAC" evidence="11">
    <location>
        <begin position="204"/>
        <end position="255"/>
    </location>
</feature>
<dbReference type="Gene3D" id="3.30.565.10">
    <property type="entry name" value="Histidine kinase-like ATPase, C-terminal domain"/>
    <property type="match status" value="1"/>
</dbReference>